<accession>A0A9W6H1W8</accession>
<dbReference type="Proteomes" id="UP001142462">
    <property type="component" value="Unassembled WGS sequence"/>
</dbReference>
<gene>
    <name evidence="2" type="ORF">GCM10017576_08390</name>
</gene>
<feature type="transmembrane region" description="Helical" evidence="1">
    <location>
        <begin position="255"/>
        <end position="271"/>
    </location>
</feature>
<dbReference type="AlphaFoldDB" id="A0A9W6H1W8"/>
<dbReference type="EMBL" id="BSEJ01000002">
    <property type="protein sequence ID" value="GLJ60710.1"/>
    <property type="molecule type" value="Genomic_DNA"/>
</dbReference>
<feature type="transmembrane region" description="Helical" evidence="1">
    <location>
        <begin position="385"/>
        <end position="405"/>
    </location>
</feature>
<evidence type="ECO:0000313" key="2">
    <source>
        <dbReference type="EMBL" id="GLJ60710.1"/>
    </source>
</evidence>
<evidence type="ECO:0000313" key="3">
    <source>
        <dbReference type="Proteomes" id="UP001142462"/>
    </source>
</evidence>
<reference evidence="2" key="1">
    <citation type="journal article" date="2014" name="Int. J. Syst. Evol. Microbiol.">
        <title>Complete genome sequence of Corynebacterium casei LMG S-19264T (=DSM 44701T), isolated from a smear-ripened cheese.</title>
        <authorList>
            <consortium name="US DOE Joint Genome Institute (JGI-PGF)"/>
            <person name="Walter F."/>
            <person name="Albersmeier A."/>
            <person name="Kalinowski J."/>
            <person name="Ruckert C."/>
        </authorList>
    </citation>
    <scope>NUCLEOTIDE SEQUENCE</scope>
    <source>
        <strain evidence="2">VKM Ac-1020</strain>
    </source>
</reference>
<feature type="transmembrane region" description="Helical" evidence="1">
    <location>
        <begin position="231"/>
        <end position="249"/>
    </location>
</feature>
<keyword evidence="3" id="KW-1185">Reference proteome</keyword>
<protein>
    <submittedName>
        <fullName evidence="2">Uncharacterized protein</fullName>
    </submittedName>
</protein>
<sequence>MRTVRAALSGSIGAWRWILAVAGLFVGLQALFLLLLVLAHSIPAVFIYSELATDIADGLWTTADHPSDGISHRGLSDAYTDCIVLTAGLSSHTATAIDPLWSALTFPHLGSCEPAVAGVKALSTGGIPAIEGTYGRYWGGFAVLTRPLLALGGIGAVRIAAVLLVGAAVAILLVVARRRIGILPAIALLTPVLVSTNFMTQSTTGFSHLIEFSIALLGGALGFTVGARSSWTIAAGGMVAGALFVFVDFLHNPPIAWMLFVFGAVAVRLESHPSSRRSGAKALIAATVSWLAGYGATWAARWMIGLASGAVAWDELSGKVSRWTSGTDDAIDLPSGPGAATKINAGFWLDVPTALPVALAVLGLLAWAVVTLVRTHDRLAARRMALLAAPALLAIVWLEALSGHSTWHAFFVYRALPMAAGVVAASAVMTALARRLLAARS</sequence>
<feature type="transmembrane region" description="Helical" evidence="1">
    <location>
        <begin position="182"/>
        <end position="200"/>
    </location>
</feature>
<organism evidence="2 3">
    <name type="scientific">Microbacterium barkeri</name>
    <dbReference type="NCBI Taxonomy" id="33917"/>
    <lineage>
        <taxon>Bacteria</taxon>
        <taxon>Bacillati</taxon>
        <taxon>Actinomycetota</taxon>
        <taxon>Actinomycetes</taxon>
        <taxon>Micrococcales</taxon>
        <taxon>Microbacteriaceae</taxon>
        <taxon>Microbacterium</taxon>
    </lineage>
</organism>
<feature type="transmembrane region" description="Helical" evidence="1">
    <location>
        <begin position="206"/>
        <end position="224"/>
    </location>
</feature>
<feature type="transmembrane region" description="Helical" evidence="1">
    <location>
        <begin position="148"/>
        <end position="175"/>
    </location>
</feature>
<comment type="caution">
    <text evidence="2">The sequence shown here is derived from an EMBL/GenBank/DDBJ whole genome shotgun (WGS) entry which is preliminary data.</text>
</comment>
<feature type="transmembrane region" description="Helical" evidence="1">
    <location>
        <begin position="283"/>
        <end position="304"/>
    </location>
</feature>
<feature type="transmembrane region" description="Helical" evidence="1">
    <location>
        <begin position="411"/>
        <end position="433"/>
    </location>
</feature>
<keyword evidence="1" id="KW-0812">Transmembrane</keyword>
<reference evidence="2" key="2">
    <citation type="submission" date="2023-01" db="EMBL/GenBank/DDBJ databases">
        <authorList>
            <person name="Sun Q."/>
            <person name="Evtushenko L."/>
        </authorList>
    </citation>
    <scope>NUCLEOTIDE SEQUENCE</scope>
    <source>
        <strain evidence="2">VKM Ac-1020</strain>
    </source>
</reference>
<evidence type="ECO:0000256" key="1">
    <source>
        <dbReference type="SAM" id="Phobius"/>
    </source>
</evidence>
<keyword evidence="1" id="KW-1133">Transmembrane helix</keyword>
<dbReference type="RefSeq" id="WP_378748473.1">
    <property type="nucleotide sequence ID" value="NZ_JBHRWT010000001.1"/>
</dbReference>
<proteinExistence type="predicted"/>
<feature type="transmembrane region" description="Helical" evidence="1">
    <location>
        <begin position="354"/>
        <end position="373"/>
    </location>
</feature>
<keyword evidence="1" id="KW-0472">Membrane</keyword>
<name>A0A9W6H1W8_9MICO</name>